<evidence type="ECO:0000313" key="2">
    <source>
        <dbReference type="Proteomes" id="UP000054564"/>
    </source>
</evidence>
<organism evidence="1 2">
    <name type="scientific">Puccinia striiformis f. sp. tritici PST-78</name>
    <dbReference type="NCBI Taxonomy" id="1165861"/>
    <lineage>
        <taxon>Eukaryota</taxon>
        <taxon>Fungi</taxon>
        <taxon>Dikarya</taxon>
        <taxon>Basidiomycota</taxon>
        <taxon>Pucciniomycotina</taxon>
        <taxon>Pucciniomycetes</taxon>
        <taxon>Pucciniales</taxon>
        <taxon>Pucciniaceae</taxon>
        <taxon>Puccinia</taxon>
    </lineage>
</organism>
<evidence type="ECO:0000313" key="1">
    <source>
        <dbReference type="EMBL" id="KNE91745.1"/>
    </source>
</evidence>
<comment type="caution">
    <text evidence="1">The sequence shown here is derived from an EMBL/GenBank/DDBJ whole genome shotgun (WGS) entry which is preliminary data.</text>
</comment>
<dbReference type="InterPro" id="IPR036181">
    <property type="entry name" value="MIT_dom_sf"/>
</dbReference>
<accession>A0A0L0UXJ3</accession>
<reference evidence="2" key="1">
    <citation type="submission" date="2014-03" db="EMBL/GenBank/DDBJ databases">
        <title>The Genome Sequence of Puccinia striiformis f. sp. tritici PST-78.</title>
        <authorList>
            <consortium name="The Broad Institute Genome Sequencing Platform"/>
            <person name="Cuomo C."/>
            <person name="Hulbert S."/>
            <person name="Chen X."/>
            <person name="Walker B."/>
            <person name="Young S.K."/>
            <person name="Zeng Q."/>
            <person name="Gargeya S."/>
            <person name="Fitzgerald M."/>
            <person name="Haas B."/>
            <person name="Abouelleil A."/>
            <person name="Alvarado L."/>
            <person name="Arachchi H.M."/>
            <person name="Berlin A.M."/>
            <person name="Chapman S.B."/>
            <person name="Goldberg J."/>
            <person name="Griggs A."/>
            <person name="Gujja S."/>
            <person name="Hansen M."/>
            <person name="Howarth C."/>
            <person name="Imamovic A."/>
            <person name="Larimer J."/>
            <person name="McCowan C."/>
            <person name="Montmayeur A."/>
            <person name="Murphy C."/>
            <person name="Neiman D."/>
            <person name="Pearson M."/>
            <person name="Priest M."/>
            <person name="Roberts A."/>
            <person name="Saif S."/>
            <person name="Shea T."/>
            <person name="Sisk P."/>
            <person name="Sykes S."/>
            <person name="Wortman J."/>
            <person name="Nusbaum C."/>
            <person name="Birren B."/>
        </authorList>
    </citation>
    <scope>NUCLEOTIDE SEQUENCE [LARGE SCALE GENOMIC DNA]</scope>
    <source>
        <strain evidence="2">race PST-78</strain>
    </source>
</reference>
<dbReference type="SUPFAM" id="SSF116846">
    <property type="entry name" value="MIT domain"/>
    <property type="match status" value="1"/>
</dbReference>
<proteinExistence type="predicted"/>
<keyword evidence="2" id="KW-1185">Reference proteome</keyword>
<dbReference type="Proteomes" id="UP000054564">
    <property type="component" value="Unassembled WGS sequence"/>
</dbReference>
<gene>
    <name evidence="1" type="ORF">PSTG_14853</name>
</gene>
<dbReference type="Gene3D" id="1.20.58.80">
    <property type="entry name" value="Phosphotransferase system, lactose/cellobiose-type IIA subunit"/>
    <property type="match status" value="1"/>
</dbReference>
<protein>
    <submittedName>
        <fullName evidence="1">Uncharacterized protein</fullName>
    </submittedName>
</protein>
<name>A0A0L0UXJ3_9BASI</name>
<dbReference type="AlphaFoldDB" id="A0A0L0UXJ3"/>
<sequence length="79" mass="9420">MYRTKLSYRIRTCISKIESEPRFLESAVKTSLQAIDEENKQNWEESWRLYKNALNDFDTAHNCLSCDLSLKLSAFWRLI</sequence>
<dbReference type="EMBL" id="AJIL01000190">
    <property type="protein sequence ID" value="KNE91745.1"/>
    <property type="molecule type" value="Genomic_DNA"/>
</dbReference>